<sequence>MDSRWISTTSFASFAGVLLVRAQYTPQVDQWSIMMSTFIQGAAVACLFTPLVAVIVSGIPAEKIRSPPG</sequence>
<evidence type="ECO:0000256" key="1">
    <source>
        <dbReference type="SAM" id="Phobius"/>
    </source>
</evidence>
<keyword evidence="3" id="KW-1185">Reference proteome</keyword>
<dbReference type="RefSeq" id="WP_394473416.1">
    <property type="nucleotide sequence ID" value="NZ_JBIGHY010000025.1"/>
</dbReference>
<comment type="caution">
    <text evidence="2">The sequence shown here is derived from an EMBL/GenBank/DDBJ whole genome shotgun (WGS) entry which is preliminary data.</text>
</comment>
<gene>
    <name evidence="2" type="ORF">ACG02S_26050</name>
</gene>
<organism evidence="2 3">
    <name type="scientific">Pelomonas dachongensis</name>
    <dbReference type="NCBI Taxonomy" id="3299029"/>
    <lineage>
        <taxon>Bacteria</taxon>
        <taxon>Pseudomonadati</taxon>
        <taxon>Pseudomonadota</taxon>
        <taxon>Betaproteobacteria</taxon>
        <taxon>Burkholderiales</taxon>
        <taxon>Sphaerotilaceae</taxon>
        <taxon>Roseateles</taxon>
    </lineage>
</organism>
<evidence type="ECO:0000313" key="3">
    <source>
        <dbReference type="Proteomes" id="UP001606300"/>
    </source>
</evidence>
<protein>
    <submittedName>
        <fullName evidence="2">Uncharacterized protein</fullName>
    </submittedName>
</protein>
<name>A0ABW7EV61_9BURK</name>
<dbReference type="Proteomes" id="UP001606300">
    <property type="component" value="Unassembled WGS sequence"/>
</dbReference>
<reference evidence="2 3" key="1">
    <citation type="submission" date="2024-09" db="EMBL/GenBank/DDBJ databases">
        <title>Novel species of the genus Pelomonas and Roseateles isolated from streams.</title>
        <authorList>
            <person name="Lu H."/>
        </authorList>
    </citation>
    <scope>NUCLEOTIDE SEQUENCE [LARGE SCALE GENOMIC DNA]</scope>
    <source>
        <strain evidence="2 3">DC23W</strain>
    </source>
</reference>
<proteinExistence type="predicted"/>
<keyword evidence="1" id="KW-1133">Transmembrane helix</keyword>
<keyword evidence="1" id="KW-0472">Membrane</keyword>
<evidence type="ECO:0000313" key="2">
    <source>
        <dbReference type="EMBL" id="MFG6417358.1"/>
    </source>
</evidence>
<dbReference type="EMBL" id="JBIGHY010000025">
    <property type="protein sequence ID" value="MFG6417358.1"/>
    <property type="molecule type" value="Genomic_DNA"/>
</dbReference>
<keyword evidence="1" id="KW-0812">Transmembrane</keyword>
<accession>A0ABW7EV61</accession>
<feature type="transmembrane region" description="Helical" evidence="1">
    <location>
        <begin position="38"/>
        <end position="59"/>
    </location>
</feature>